<gene>
    <name evidence="1" type="ORF">SDC9_141044</name>
</gene>
<name>A0A645DZY9_9ZZZZ</name>
<sequence length="39" mass="4449">MGDKTLYFFDVFIHHFANFARGVFGMKAQGQARKMVGKP</sequence>
<protein>
    <submittedName>
        <fullName evidence="1">Uncharacterized protein</fullName>
    </submittedName>
</protein>
<dbReference type="AlphaFoldDB" id="A0A645DZY9"/>
<reference evidence="1" key="1">
    <citation type="submission" date="2019-08" db="EMBL/GenBank/DDBJ databases">
        <authorList>
            <person name="Kucharzyk K."/>
            <person name="Murdoch R.W."/>
            <person name="Higgins S."/>
            <person name="Loffler F."/>
        </authorList>
    </citation>
    <scope>NUCLEOTIDE SEQUENCE</scope>
</reference>
<dbReference type="EMBL" id="VSSQ01040607">
    <property type="protein sequence ID" value="MPM93902.1"/>
    <property type="molecule type" value="Genomic_DNA"/>
</dbReference>
<organism evidence="1">
    <name type="scientific">bioreactor metagenome</name>
    <dbReference type="NCBI Taxonomy" id="1076179"/>
    <lineage>
        <taxon>unclassified sequences</taxon>
        <taxon>metagenomes</taxon>
        <taxon>ecological metagenomes</taxon>
    </lineage>
</organism>
<evidence type="ECO:0000313" key="1">
    <source>
        <dbReference type="EMBL" id="MPM93902.1"/>
    </source>
</evidence>
<comment type="caution">
    <text evidence="1">The sequence shown here is derived from an EMBL/GenBank/DDBJ whole genome shotgun (WGS) entry which is preliminary data.</text>
</comment>
<proteinExistence type="predicted"/>
<accession>A0A645DZY9</accession>